<dbReference type="Proteomes" id="UP000008141">
    <property type="component" value="Unassembled WGS sequence"/>
</dbReference>
<accession>E1Z4Q5</accession>
<keyword evidence="4" id="KW-1185">Reference proteome</keyword>
<dbReference type="PANTHER" id="PTHR45676">
    <property type="entry name" value="RING-H2 FINGER PROTEIN ATL51-RELATED"/>
    <property type="match status" value="1"/>
</dbReference>
<dbReference type="OrthoDB" id="505379at2759"/>
<dbReference type="InterPro" id="IPR013083">
    <property type="entry name" value="Znf_RING/FYVE/PHD"/>
</dbReference>
<evidence type="ECO:0000313" key="4">
    <source>
        <dbReference type="Proteomes" id="UP000008141"/>
    </source>
</evidence>
<dbReference type="AlphaFoldDB" id="E1Z4Q5"/>
<feature type="non-terminal residue" evidence="3">
    <location>
        <position position="50"/>
    </location>
</feature>
<organism evidence="4">
    <name type="scientific">Chlorella variabilis</name>
    <name type="common">Green alga</name>
    <dbReference type="NCBI Taxonomy" id="554065"/>
    <lineage>
        <taxon>Eukaryota</taxon>
        <taxon>Viridiplantae</taxon>
        <taxon>Chlorophyta</taxon>
        <taxon>core chlorophytes</taxon>
        <taxon>Trebouxiophyceae</taxon>
        <taxon>Chlorellales</taxon>
        <taxon>Chlorellaceae</taxon>
        <taxon>Chlorella clade</taxon>
        <taxon>Chlorella</taxon>
    </lineage>
</organism>
<dbReference type="OMA" id="ICLCEWS"/>
<keyword evidence="1" id="KW-0479">Metal-binding</keyword>
<dbReference type="RefSeq" id="XP_005851198.1">
    <property type="nucleotide sequence ID" value="XM_005851136.1"/>
</dbReference>
<proteinExistence type="predicted"/>
<dbReference type="GeneID" id="17358874"/>
<protein>
    <recommendedName>
        <fullName evidence="2">RING-type domain-containing protein</fullName>
    </recommendedName>
</protein>
<sequence>ACAICLCEWSKGDDVRELSACSHVFHVKCADTWLWRHQKCPMCRTPLAGE</sequence>
<evidence type="ECO:0000313" key="3">
    <source>
        <dbReference type="EMBL" id="EFN59096.1"/>
    </source>
</evidence>
<evidence type="ECO:0000256" key="1">
    <source>
        <dbReference type="PROSITE-ProRule" id="PRU00175"/>
    </source>
</evidence>
<dbReference type="SMART" id="SM00184">
    <property type="entry name" value="RING"/>
    <property type="match status" value="1"/>
</dbReference>
<dbReference type="InterPro" id="IPR001841">
    <property type="entry name" value="Znf_RING"/>
</dbReference>
<keyword evidence="1" id="KW-0862">Zinc</keyword>
<dbReference type="Gene3D" id="3.30.40.10">
    <property type="entry name" value="Zinc/RING finger domain, C3HC4 (zinc finger)"/>
    <property type="match status" value="1"/>
</dbReference>
<feature type="domain" description="RING-type" evidence="2">
    <location>
        <begin position="2"/>
        <end position="44"/>
    </location>
</feature>
<dbReference type="SUPFAM" id="SSF57850">
    <property type="entry name" value="RING/U-box"/>
    <property type="match status" value="1"/>
</dbReference>
<feature type="non-terminal residue" evidence="3">
    <location>
        <position position="1"/>
    </location>
</feature>
<name>E1Z4Q5_CHLVA</name>
<dbReference type="KEGG" id="cvr:CHLNCDRAFT_15680"/>
<evidence type="ECO:0000259" key="2">
    <source>
        <dbReference type="PROSITE" id="PS50089"/>
    </source>
</evidence>
<dbReference type="InParanoid" id="E1Z4Q5"/>
<dbReference type="PANTHER" id="PTHR45676:SF41">
    <property type="entry name" value="RING-H2 FINGER PROTEIN ATL66"/>
    <property type="match status" value="1"/>
</dbReference>
<dbReference type="EMBL" id="GL433836">
    <property type="protein sequence ID" value="EFN59096.1"/>
    <property type="molecule type" value="Genomic_DNA"/>
</dbReference>
<reference evidence="3 4" key="1">
    <citation type="journal article" date="2010" name="Plant Cell">
        <title>The Chlorella variabilis NC64A genome reveals adaptation to photosymbiosis, coevolution with viruses, and cryptic sex.</title>
        <authorList>
            <person name="Blanc G."/>
            <person name="Duncan G."/>
            <person name="Agarkova I."/>
            <person name="Borodovsky M."/>
            <person name="Gurnon J."/>
            <person name="Kuo A."/>
            <person name="Lindquist E."/>
            <person name="Lucas S."/>
            <person name="Pangilinan J."/>
            <person name="Polle J."/>
            <person name="Salamov A."/>
            <person name="Terry A."/>
            <person name="Yamada T."/>
            <person name="Dunigan D.D."/>
            <person name="Grigoriev I.V."/>
            <person name="Claverie J.M."/>
            <person name="Van Etten J.L."/>
        </authorList>
    </citation>
    <scope>NUCLEOTIDE SEQUENCE [LARGE SCALE GENOMIC DNA]</scope>
    <source>
        <strain evidence="3 4">NC64A</strain>
    </source>
</reference>
<dbReference type="GO" id="GO:0008270">
    <property type="term" value="F:zinc ion binding"/>
    <property type="evidence" value="ECO:0007669"/>
    <property type="project" value="UniProtKB-KW"/>
</dbReference>
<dbReference type="eggNOG" id="KOG0800">
    <property type="taxonomic scope" value="Eukaryota"/>
</dbReference>
<dbReference type="PROSITE" id="PS50089">
    <property type="entry name" value="ZF_RING_2"/>
    <property type="match status" value="1"/>
</dbReference>
<keyword evidence="1" id="KW-0863">Zinc-finger</keyword>
<gene>
    <name evidence="3" type="ORF">CHLNCDRAFT_15680</name>
</gene>
<dbReference type="STRING" id="554065.E1Z4Q5"/>
<dbReference type="Pfam" id="PF13639">
    <property type="entry name" value="zf-RING_2"/>
    <property type="match status" value="1"/>
</dbReference>